<dbReference type="InterPro" id="IPR050465">
    <property type="entry name" value="UPF0194_transport"/>
</dbReference>
<organism evidence="7 8">
    <name type="scientific">Pseudaquabacterium rugosum</name>
    <dbReference type="NCBI Taxonomy" id="2984194"/>
    <lineage>
        <taxon>Bacteria</taxon>
        <taxon>Pseudomonadati</taxon>
        <taxon>Pseudomonadota</taxon>
        <taxon>Betaproteobacteria</taxon>
        <taxon>Burkholderiales</taxon>
        <taxon>Sphaerotilaceae</taxon>
        <taxon>Pseudaquabacterium</taxon>
    </lineage>
</organism>
<feature type="compositionally biased region" description="Gly residues" evidence="4">
    <location>
        <begin position="356"/>
        <end position="411"/>
    </location>
</feature>
<keyword evidence="5" id="KW-1133">Transmembrane helix</keyword>
<dbReference type="NCBIfam" id="TIGR01730">
    <property type="entry name" value="RND_mfp"/>
    <property type="match status" value="1"/>
</dbReference>
<gene>
    <name evidence="7" type="ORF">AACH11_10980</name>
</gene>
<dbReference type="Gene3D" id="2.40.50.100">
    <property type="match status" value="1"/>
</dbReference>
<proteinExistence type="inferred from homology"/>
<sequence length="494" mass="48890">MTAPTPNDTTALQNLLGAEAHHPWWRRQALLIGAGALLVAGAGAAWWLWGGSAAEARKAVQYVTTPVSRGNVQLTVSANGTLAPTRSVSIGSELSGTVARVMVDVNDPVKKGQILVELDTAKLRDQITRSRATLASSQAKLLSAQAAQQEAQAALARLDAVRRLSDGRVPAQADLTAAQATQAQARADVQAAQAAVADARAALSTDETNLGKASIRSPIDGVVLTRAVEPGNAVAASLQAVTLFTLAPDLRQLLLNVNVDEADVGAVAIGQPARFTVSAHAGRSFDARITRVAYGSTITDNVVTYTTQMAVANPDLALRPGMTATATITATAHDGVLRVPLSALRYQPSGAAATAAGGGGTAAGGGGTAGGSGPGADAPGGAGSGGAAAGGAGSGGNSGGNSGSGSGGNAGGSSVLSRLMPRPPGASSTSRRGDGSAAAGAAGSARTVWLLKDGRPQAVPVTVGLNDGKWVEVSGPGLAEGQAVITDQRTGSAP</sequence>
<dbReference type="Pfam" id="PF25954">
    <property type="entry name" value="Beta-barrel_RND_2"/>
    <property type="match status" value="1"/>
</dbReference>
<dbReference type="SUPFAM" id="SSF111369">
    <property type="entry name" value="HlyD-like secretion proteins"/>
    <property type="match status" value="1"/>
</dbReference>
<protein>
    <submittedName>
        <fullName evidence="7">Efflux RND transporter periplasmic adaptor subunit</fullName>
    </submittedName>
</protein>
<evidence type="ECO:0000313" key="7">
    <source>
        <dbReference type="EMBL" id="MEK8026482.1"/>
    </source>
</evidence>
<evidence type="ECO:0000256" key="5">
    <source>
        <dbReference type="SAM" id="Phobius"/>
    </source>
</evidence>
<dbReference type="EMBL" id="JBBUTF010000008">
    <property type="protein sequence ID" value="MEK8026482.1"/>
    <property type="molecule type" value="Genomic_DNA"/>
</dbReference>
<keyword evidence="5" id="KW-0472">Membrane</keyword>
<dbReference type="InterPro" id="IPR006311">
    <property type="entry name" value="TAT_signal"/>
</dbReference>
<dbReference type="Gene3D" id="2.40.420.20">
    <property type="match status" value="1"/>
</dbReference>
<evidence type="ECO:0000256" key="2">
    <source>
        <dbReference type="ARBA" id="ARBA00009477"/>
    </source>
</evidence>
<keyword evidence="5" id="KW-0812">Transmembrane</keyword>
<dbReference type="PANTHER" id="PTHR32347">
    <property type="entry name" value="EFFLUX SYSTEM COMPONENT YKNX-RELATED"/>
    <property type="match status" value="1"/>
</dbReference>
<evidence type="ECO:0000256" key="4">
    <source>
        <dbReference type="SAM" id="MobiDB-lite"/>
    </source>
</evidence>
<dbReference type="Proteomes" id="UP001368500">
    <property type="component" value="Unassembled WGS sequence"/>
</dbReference>
<comment type="similarity">
    <text evidence="2">Belongs to the membrane fusion protein (MFP) (TC 8.A.1) family.</text>
</comment>
<dbReference type="InterPro" id="IPR058792">
    <property type="entry name" value="Beta-barrel_RND_2"/>
</dbReference>
<keyword evidence="8" id="KW-1185">Reference proteome</keyword>
<comment type="caution">
    <text evidence="7">The sequence shown here is derived from an EMBL/GenBank/DDBJ whole genome shotgun (WGS) entry which is preliminary data.</text>
</comment>
<feature type="transmembrane region" description="Helical" evidence="5">
    <location>
        <begin position="29"/>
        <end position="49"/>
    </location>
</feature>
<accession>A0ABU9B9C5</accession>
<evidence type="ECO:0000256" key="3">
    <source>
        <dbReference type="ARBA" id="ARBA00023054"/>
    </source>
</evidence>
<evidence type="ECO:0000256" key="1">
    <source>
        <dbReference type="ARBA" id="ARBA00004196"/>
    </source>
</evidence>
<dbReference type="PROSITE" id="PS51318">
    <property type="entry name" value="TAT"/>
    <property type="match status" value="1"/>
</dbReference>
<comment type="subcellular location">
    <subcellularLocation>
        <location evidence="1">Cell envelope</location>
    </subcellularLocation>
</comment>
<name>A0ABU9B9C5_9BURK</name>
<feature type="compositionally biased region" description="Low complexity" evidence="4">
    <location>
        <begin position="425"/>
        <end position="443"/>
    </location>
</feature>
<evidence type="ECO:0000259" key="6">
    <source>
        <dbReference type="Pfam" id="PF25954"/>
    </source>
</evidence>
<reference evidence="7 8" key="1">
    <citation type="submission" date="2024-04" db="EMBL/GenBank/DDBJ databases">
        <title>Novel species of the genus Ideonella isolated from streams.</title>
        <authorList>
            <person name="Lu H."/>
        </authorList>
    </citation>
    <scope>NUCLEOTIDE SEQUENCE [LARGE SCALE GENOMIC DNA]</scope>
    <source>
        <strain evidence="7 8">BYS139W</strain>
    </source>
</reference>
<dbReference type="RefSeq" id="WP_341374266.1">
    <property type="nucleotide sequence ID" value="NZ_JBBUTF010000008.1"/>
</dbReference>
<dbReference type="InterPro" id="IPR006143">
    <property type="entry name" value="RND_pump_MFP"/>
</dbReference>
<evidence type="ECO:0000313" key="8">
    <source>
        <dbReference type="Proteomes" id="UP001368500"/>
    </source>
</evidence>
<feature type="domain" description="CusB-like beta-barrel" evidence="6">
    <location>
        <begin position="255"/>
        <end position="330"/>
    </location>
</feature>
<dbReference type="Gene3D" id="2.40.30.170">
    <property type="match status" value="1"/>
</dbReference>
<dbReference type="PANTHER" id="PTHR32347:SF14">
    <property type="entry name" value="EFFLUX SYSTEM COMPONENT YKNX-RELATED"/>
    <property type="match status" value="1"/>
</dbReference>
<keyword evidence="3" id="KW-0175">Coiled coil</keyword>
<feature type="region of interest" description="Disordered" evidence="4">
    <location>
        <begin position="352"/>
        <end position="443"/>
    </location>
</feature>